<dbReference type="Proteomes" id="UP000233776">
    <property type="component" value="Chromosome I"/>
</dbReference>
<evidence type="ECO:0000256" key="2">
    <source>
        <dbReference type="ARBA" id="ARBA00023125"/>
    </source>
</evidence>
<evidence type="ECO:0000313" key="6">
    <source>
        <dbReference type="EMBL" id="AMW25977.1"/>
    </source>
</evidence>
<proteinExistence type="predicted"/>
<dbReference type="GO" id="GO:0003700">
    <property type="term" value="F:DNA-binding transcription factor activity"/>
    <property type="evidence" value="ECO:0007669"/>
    <property type="project" value="TreeGrafter"/>
</dbReference>
<dbReference type="Proteomes" id="UP000076372">
    <property type="component" value="Chromosome"/>
</dbReference>
<dbReference type="Pfam" id="PF00356">
    <property type="entry name" value="LacI"/>
    <property type="match status" value="1"/>
</dbReference>
<keyword evidence="1" id="KW-0805">Transcription regulation</keyword>
<dbReference type="CDD" id="cd01392">
    <property type="entry name" value="HTH_LacI"/>
    <property type="match status" value="1"/>
</dbReference>
<dbReference type="GO" id="GO:0000976">
    <property type="term" value="F:transcription cis-regulatory region binding"/>
    <property type="evidence" value="ECO:0007669"/>
    <property type="project" value="TreeGrafter"/>
</dbReference>
<evidence type="ECO:0000259" key="5">
    <source>
        <dbReference type="PROSITE" id="PS50932"/>
    </source>
</evidence>
<name>A0A2N8U3Q5_MYCBV</name>
<evidence type="ECO:0000313" key="9">
    <source>
        <dbReference type="Proteomes" id="UP000233776"/>
    </source>
</evidence>
<dbReference type="InterPro" id="IPR010982">
    <property type="entry name" value="Lambda_DNA-bd_dom_sf"/>
</dbReference>
<keyword evidence="3" id="KW-0804">Transcription</keyword>
<feature type="domain" description="HTH lacI-type" evidence="5">
    <location>
        <begin position="28"/>
        <end position="78"/>
    </location>
</feature>
<evidence type="ECO:0000313" key="8">
    <source>
        <dbReference type="Proteomes" id="UP000076372"/>
    </source>
</evidence>
<reference evidence="6 8" key="1">
    <citation type="submission" date="2014-04" db="EMBL/GenBank/DDBJ databases">
        <title>Complete genome sequence of Mycoplasma bovis attenuated strain P150.</title>
        <authorList>
            <person name="Qi J."/>
            <person name="Guo A."/>
        </authorList>
    </citation>
    <scope>NUCLEOTIDE SEQUENCE [LARGE SCALE GENOMIC DNA]</scope>
    <source>
        <strain evidence="6 8">HB0801-P150</strain>
    </source>
</reference>
<dbReference type="PANTHER" id="PTHR30146:SF109">
    <property type="entry name" value="HTH-TYPE TRANSCRIPTIONAL REGULATOR GALS"/>
    <property type="match status" value="1"/>
</dbReference>
<evidence type="ECO:0000256" key="3">
    <source>
        <dbReference type="ARBA" id="ARBA00023163"/>
    </source>
</evidence>
<keyword evidence="4" id="KW-1133">Transmembrane helix</keyword>
<evidence type="ECO:0000256" key="1">
    <source>
        <dbReference type="ARBA" id="ARBA00023015"/>
    </source>
</evidence>
<reference evidence="7 9" key="2">
    <citation type="submission" date="2016-06" db="EMBL/GenBank/DDBJ databases">
        <authorList>
            <person name="Kjaerup R.B."/>
            <person name="Dalgaard T.S."/>
            <person name="Juul-Madsen H.R."/>
        </authorList>
    </citation>
    <scope>NUCLEOTIDE SEQUENCE [LARGE SCALE GENOMIC DNA]</scope>
    <source>
        <strain evidence="7">JF4278</strain>
    </source>
</reference>
<feature type="transmembrane region" description="Helical" evidence="4">
    <location>
        <begin position="6"/>
        <end position="25"/>
    </location>
</feature>
<evidence type="ECO:0000256" key="4">
    <source>
        <dbReference type="SAM" id="Phobius"/>
    </source>
</evidence>
<dbReference type="InterPro" id="IPR001761">
    <property type="entry name" value="Peripla_BP/Lac1_sug-bd_dom"/>
</dbReference>
<dbReference type="PROSITE" id="PS50932">
    <property type="entry name" value="HTH_LACI_2"/>
    <property type="match status" value="1"/>
</dbReference>
<dbReference type="Gene3D" id="1.10.260.40">
    <property type="entry name" value="lambda repressor-like DNA-binding domains"/>
    <property type="match status" value="1"/>
</dbReference>
<sequence length="340" mass="39582">MMNNKILWDVFIFIFFTIISIMKNFSYKDIARLAHVSISTVSRFYNGGYVSKQTKSRIQDIVTKYNYYPNHGARLIRGSDNSVFIIMPEQSPNYYQSVVLGISQQAKVFNVKTLTIYAGHDLEKYIETVRYVLSWKPWAVIFFLPNNNQNAILDYIANNVNECTTLVYPTTDKRVNNIAIDYTKAFYDLTTKFSSYIDKNEKIAFVVDSKLSEAEQKQRSDGFERFCRENGINQLKIEVDNRSEKATVDFINFVYKNNIVNLINSTHESFITLVASKDKNLRLTDIGYTSIYDWKSNYKCKIFIDYHLLGCQMFKILTDSSYSNSKISRKFESISIIEKP</sequence>
<dbReference type="AlphaFoldDB" id="A0A2N8U3Q5"/>
<dbReference type="PANTHER" id="PTHR30146">
    <property type="entry name" value="LACI-RELATED TRANSCRIPTIONAL REPRESSOR"/>
    <property type="match status" value="1"/>
</dbReference>
<dbReference type="InterPro" id="IPR000843">
    <property type="entry name" value="HTH_LacI"/>
</dbReference>
<keyword evidence="4" id="KW-0812">Transmembrane</keyword>
<organism evidence="7 9">
    <name type="scientific">Mycoplasmopsis bovis</name>
    <name type="common">Mycoplasma bovis</name>
    <dbReference type="NCBI Taxonomy" id="28903"/>
    <lineage>
        <taxon>Bacteria</taxon>
        <taxon>Bacillati</taxon>
        <taxon>Mycoplasmatota</taxon>
        <taxon>Mycoplasmoidales</taxon>
        <taxon>Metamycoplasmataceae</taxon>
        <taxon>Mycoplasmopsis</taxon>
    </lineage>
</organism>
<evidence type="ECO:0000313" key="7">
    <source>
        <dbReference type="EMBL" id="SBO46622.1"/>
    </source>
</evidence>
<protein>
    <submittedName>
        <fullName evidence="7">Catabolite control protein A</fullName>
    </submittedName>
</protein>
<accession>A0A2N8U3Q5</accession>
<dbReference type="Gene3D" id="3.40.50.2300">
    <property type="match status" value="2"/>
</dbReference>
<dbReference type="STRING" id="28903.B0W43_04315"/>
<keyword evidence="2" id="KW-0238">DNA-binding</keyword>
<gene>
    <name evidence="7" type="primary">ccpA</name>
    <name evidence="6" type="ORF">BC94_0750</name>
    <name evidence="7" type="ORF">MBOVJF4278_00865</name>
</gene>
<dbReference type="SUPFAM" id="SSF47413">
    <property type="entry name" value="lambda repressor-like DNA-binding domains"/>
    <property type="match status" value="1"/>
</dbReference>
<dbReference type="Pfam" id="PF00532">
    <property type="entry name" value="Peripla_BP_1"/>
    <property type="match status" value="1"/>
</dbReference>
<dbReference type="EMBL" id="CP007590">
    <property type="protein sequence ID" value="AMW25977.1"/>
    <property type="molecule type" value="Genomic_DNA"/>
</dbReference>
<keyword evidence="4" id="KW-0472">Membrane</keyword>
<dbReference type="EMBL" id="LT578453">
    <property type="protein sequence ID" value="SBO46622.1"/>
    <property type="molecule type" value="Genomic_DNA"/>
</dbReference>
<dbReference type="InterPro" id="IPR028082">
    <property type="entry name" value="Peripla_BP_I"/>
</dbReference>
<dbReference type="SUPFAM" id="SSF53822">
    <property type="entry name" value="Periplasmic binding protein-like I"/>
    <property type="match status" value="1"/>
</dbReference>
<dbReference type="SMART" id="SM00354">
    <property type="entry name" value="HTH_LACI"/>
    <property type="match status" value="1"/>
</dbReference>